<feature type="transmembrane region" description="Helical" evidence="1">
    <location>
        <begin position="6"/>
        <end position="27"/>
    </location>
</feature>
<dbReference type="EMBL" id="CP003050">
    <property type="protein sequence ID" value="AGB15916.1"/>
    <property type="molecule type" value="Genomic_DNA"/>
</dbReference>
<protein>
    <submittedName>
        <fullName evidence="2">XapX domain protein</fullName>
    </submittedName>
</protein>
<dbReference type="eggNOG" id="arCOG06356">
    <property type="taxonomic scope" value="Archaea"/>
</dbReference>
<evidence type="ECO:0000313" key="3">
    <source>
        <dbReference type="Proteomes" id="UP000010846"/>
    </source>
</evidence>
<feature type="transmembrane region" description="Helical" evidence="1">
    <location>
        <begin position="39"/>
        <end position="60"/>
    </location>
</feature>
<organism evidence="2 3">
    <name type="scientific">Halovivax ruber (strain DSM 18193 / JCM 13892 / XH-70)</name>
    <dbReference type="NCBI Taxonomy" id="797302"/>
    <lineage>
        <taxon>Archaea</taxon>
        <taxon>Methanobacteriati</taxon>
        <taxon>Methanobacteriota</taxon>
        <taxon>Stenosarchaea group</taxon>
        <taxon>Halobacteria</taxon>
        <taxon>Halobacteriales</taxon>
        <taxon>Natrialbaceae</taxon>
        <taxon>Halovivax</taxon>
    </lineage>
</organism>
<name>L0ICH4_HALRX</name>
<dbReference type="AlphaFoldDB" id="L0ICH4"/>
<dbReference type="HOGENOM" id="CLU_171061_3_0_2"/>
<evidence type="ECO:0000313" key="2">
    <source>
        <dbReference type="EMBL" id="AGB15916.1"/>
    </source>
</evidence>
<evidence type="ECO:0000256" key="1">
    <source>
        <dbReference type="SAM" id="Phobius"/>
    </source>
</evidence>
<keyword evidence="1" id="KW-0472">Membrane</keyword>
<gene>
    <name evidence="2" type="ordered locus">Halru_1303</name>
</gene>
<dbReference type="KEGG" id="hru:Halru_1303"/>
<keyword evidence="1" id="KW-0812">Transmembrane</keyword>
<dbReference type="NCBIfam" id="TIGR03510">
    <property type="entry name" value="XapX"/>
    <property type="match status" value="1"/>
</dbReference>
<keyword evidence="1" id="KW-1133">Transmembrane helix</keyword>
<dbReference type="InterPro" id="IPR020017">
    <property type="entry name" value="XapX_domain"/>
</dbReference>
<proteinExistence type="predicted"/>
<keyword evidence="3" id="KW-1185">Reference proteome</keyword>
<dbReference type="Proteomes" id="UP000010846">
    <property type="component" value="Chromosome"/>
</dbReference>
<accession>L0ICH4</accession>
<sequence length="68" mass="7028">MLESMTTQLAVFALATGVLTGGLFRMLSIPIPAPPELPGLLGIVGIFLGYKLVEALGIGIDLVEALGF</sequence>
<reference evidence="2" key="1">
    <citation type="submission" date="2011-09" db="EMBL/GenBank/DDBJ databases">
        <title>Complete sequence of Halovivax ruber XH-70.</title>
        <authorList>
            <consortium name="US DOE Joint Genome Institute"/>
            <person name="Lucas S."/>
            <person name="Han J."/>
            <person name="Lapidus A."/>
            <person name="Cheng J.-F."/>
            <person name="Goodwin L."/>
            <person name="Pitluck S."/>
            <person name="Peters L."/>
            <person name="Mikhailova N."/>
            <person name="Davenport K."/>
            <person name="Detter J.C."/>
            <person name="Han C."/>
            <person name="Tapia R."/>
            <person name="Land M."/>
            <person name="Hauser L."/>
            <person name="Kyrpides N."/>
            <person name="Ivanova N."/>
            <person name="Pagani I."/>
            <person name="Sproer C."/>
            <person name="Anderson I."/>
            <person name="Woyke T."/>
        </authorList>
    </citation>
    <scope>NUCLEOTIDE SEQUENCE</scope>
    <source>
        <strain evidence="2">XH-70</strain>
    </source>
</reference>